<feature type="region of interest" description="Disordered" evidence="1">
    <location>
        <begin position="425"/>
        <end position="459"/>
    </location>
</feature>
<dbReference type="AlphaFoldDB" id="A0A8J5FUS9"/>
<dbReference type="PANTHER" id="PTHR33673">
    <property type="entry name" value="SUPPRESSOR SRP40-LIKE PROTEIN"/>
    <property type="match status" value="1"/>
</dbReference>
<dbReference type="EMBL" id="JACMSC010000012">
    <property type="protein sequence ID" value="KAG6494676.1"/>
    <property type="molecule type" value="Genomic_DNA"/>
</dbReference>
<feature type="region of interest" description="Disordered" evidence="1">
    <location>
        <begin position="205"/>
        <end position="224"/>
    </location>
</feature>
<keyword evidence="3" id="KW-1185">Reference proteome</keyword>
<sequence>MLANFIITGGSSLEDSFRRCRRYHRLSAARLRRRWQRDVGRSYFRLLLLSTATEALAVATASEATQMDSLEEGKRRLASFVAKARASVCSPSGLGLRHVSSSVRVGAADCREMGTKAKRRLSLRSLFWISLKFTPFPRKASSGKKDATVEHENAGFQAVASAGDRDLLKQENFPKYTEEKSCSTSSPSSTLLGKDIFQVHTSELNKQHTKHPDEIPRKDVHSSHGANAQFKEGLQSSSQQEVKIVGLDKSTTTFPSKEPIEKPSPHISGTNPGFDNDAQIGIKESPPVQLMGRYDVPDPNRIPASIFTRTTTSQLEWSVASNESLFSIQLGKSGDLTGLHGSQMDVCPSKSFGPESVQPTIESELKDAESIKNVVKPIAEEKSMRQKPIIAEHISHSDSASQFSDGGSVRSFAFPILTEERNGSLAGDLVHPVPRKDELPNSPTQSKIPKAEPAPKVESPKAEPIAAHRTWFAWPSCFSHFTLHCCRDSVVDELIHPNLVGLGRIKGLTADHKIARLATLTISDSVDDDHDDYRTSLLIIEHLILNIKHH</sequence>
<feature type="region of interest" description="Disordered" evidence="1">
    <location>
        <begin position="251"/>
        <end position="281"/>
    </location>
</feature>
<accession>A0A8J5FUS9</accession>
<gene>
    <name evidence="2" type="ORF">ZIOFF_042437</name>
</gene>
<protein>
    <submittedName>
        <fullName evidence="2">Uncharacterized protein</fullName>
    </submittedName>
</protein>
<dbReference type="PANTHER" id="PTHR33673:SF3">
    <property type="entry name" value="SUPPRESSOR SRP40-LIKE PROTEIN"/>
    <property type="match status" value="1"/>
</dbReference>
<comment type="caution">
    <text evidence="2">The sequence shown here is derived from an EMBL/GenBank/DDBJ whole genome shotgun (WGS) entry which is preliminary data.</text>
</comment>
<proteinExistence type="predicted"/>
<dbReference type="Proteomes" id="UP000734854">
    <property type="component" value="Unassembled WGS sequence"/>
</dbReference>
<feature type="compositionally biased region" description="Basic and acidic residues" evidence="1">
    <location>
        <begin position="449"/>
        <end position="459"/>
    </location>
</feature>
<organism evidence="2 3">
    <name type="scientific">Zingiber officinale</name>
    <name type="common">Ginger</name>
    <name type="synonym">Amomum zingiber</name>
    <dbReference type="NCBI Taxonomy" id="94328"/>
    <lineage>
        <taxon>Eukaryota</taxon>
        <taxon>Viridiplantae</taxon>
        <taxon>Streptophyta</taxon>
        <taxon>Embryophyta</taxon>
        <taxon>Tracheophyta</taxon>
        <taxon>Spermatophyta</taxon>
        <taxon>Magnoliopsida</taxon>
        <taxon>Liliopsida</taxon>
        <taxon>Zingiberales</taxon>
        <taxon>Zingiberaceae</taxon>
        <taxon>Zingiber</taxon>
    </lineage>
</organism>
<reference evidence="2 3" key="1">
    <citation type="submission" date="2020-08" db="EMBL/GenBank/DDBJ databases">
        <title>Plant Genome Project.</title>
        <authorList>
            <person name="Zhang R.-G."/>
        </authorList>
    </citation>
    <scope>NUCLEOTIDE SEQUENCE [LARGE SCALE GENOMIC DNA]</scope>
    <source>
        <tissue evidence="2">Rhizome</tissue>
    </source>
</reference>
<evidence type="ECO:0000256" key="1">
    <source>
        <dbReference type="SAM" id="MobiDB-lite"/>
    </source>
</evidence>
<name>A0A8J5FUS9_ZINOF</name>
<evidence type="ECO:0000313" key="2">
    <source>
        <dbReference type="EMBL" id="KAG6494676.1"/>
    </source>
</evidence>
<evidence type="ECO:0000313" key="3">
    <source>
        <dbReference type="Proteomes" id="UP000734854"/>
    </source>
</evidence>
<feature type="compositionally biased region" description="Basic and acidic residues" evidence="1">
    <location>
        <begin position="205"/>
        <end position="222"/>
    </location>
</feature>